<dbReference type="AlphaFoldDB" id="A0A0A9BEU8"/>
<accession>A0A0A9BEU8</accession>
<protein>
    <recommendedName>
        <fullName evidence="2">NB-ARC domain-containing protein</fullName>
    </recommendedName>
</protein>
<name>A0A0A9BEU8_ARUDO</name>
<sequence>MPLVVSSWSYLTNLTRLVLLSSKLDEDSFSNLLVLQGLSYLELFNAYDGKRLQFPAGSFPKLRVLVILGAPQLNKVEVAEGAMECLVELVLSRCPELKFYPHGIEYLTSLERLDIPESLMR</sequence>
<dbReference type="InterPro" id="IPR032675">
    <property type="entry name" value="LRR_dom_sf"/>
</dbReference>
<evidence type="ECO:0008006" key="2">
    <source>
        <dbReference type="Google" id="ProtNLM"/>
    </source>
</evidence>
<reference evidence="1" key="2">
    <citation type="journal article" date="2015" name="Data Brief">
        <title>Shoot transcriptome of the giant reed, Arundo donax.</title>
        <authorList>
            <person name="Barrero R.A."/>
            <person name="Guerrero F.D."/>
            <person name="Moolhuijzen P."/>
            <person name="Goolsby J.A."/>
            <person name="Tidwell J."/>
            <person name="Bellgard S.E."/>
            <person name="Bellgard M.I."/>
        </authorList>
    </citation>
    <scope>NUCLEOTIDE SEQUENCE</scope>
    <source>
        <tissue evidence="1">Shoot tissue taken approximately 20 cm above the soil surface</tissue>
    </source>
</reference>
<organism evidence="1">
    <name type="scientific">Arundo donax</name>
    <name type="common">Giant reed</name>
    <name type="synonym">Donax arundinaceus</name>
    <dbReference type="NCBI Taxonomy" id="35708"/>
    <lineage>
        <taxon>Eukaryota</taxon>
        <taxon>Viridiplantae</taxon>
        <taxon>Streptophyta</taxon>
        <taxon>Embryophyta</taxon>
        <taxon>Tracheophyta</taxon>
        <taxon>Spermatophyta</taxon>
        <taxon>Magnoliopsida</taxon>
        <taxon>Liliopsida</taxon>
        <taxon>Poales</taxon>
        <taxon>Poaceae</taxon>
        <taxon>PACMAD clade</taxon>
        <taxon>Arundinoideae</taxon>
        <taxon>Arundineae</taxon>
        <taxon>Arundo</taxon>
    </lineage>
</organism>
<dbReference type="EMBL" id="GBRH01238135">
    <property type="protein sequence ID" value="JAD59760.1"/>
    <property type="molecule type" value="Transcribed_RNA"/>
</dbReference>
<proteinExistence type="predicted"/>
<evidence type="ECO:0000313" key="1">
    <source>
        <dbReference type="EMBL" id="JAD59760.1"/>
    </source>
</evidence>
<dbReference type="SUPFAM" id="SSF52047">
    <property type="entry name" value="RNI-like"/>
    <property type="match status" value="1"/>
</dbReference>
<reference evidence="1" key="1">
    <citation type="submission" date="2014-09" db="EMBL/GenBank/DDBJ databases">
        <authorList>
            <person name="Magalhaes I.L.F."/>
            <person name="Oliveira U."/>
            <person name="Santos F.R."/>
            <person name="Vidigal T.H.D.A."/>
            <person name="Brescovit A.D."/>
            <person name="Santos A.J."/>
        </authorList>
    </citation>
    <scope>NUCLEOTIDE SEQUENCE</scope>
    <source>
        <tissue evidence="1">Shoot tissue taken approximately 20 cm above the soil surface</tissue>
    </source>
</reference>
<dbReference type="Gene3D" id="3.80.10.10">
    <property type="entry name" value="Ribonuclease Inhibitor"/>
    <property type="match status" value="1"/>
</dbReference>